<protein>
    <submittedName>
        <fullName evidence="10">ATP-binding cassette subfamily B protein</fullName>
    </submittedName>
</protein>
<dbReference type="InterPro" id="IPR011527">
    <property type="entry name" value="ABC1_TM_dom"/>
</dbReference>
<reference evidence="10 11" key="1">
    <citation type="submission" date="2021-03" db="EMBL/GenBank/DDBJ databases">
        <title>Genomic Encyclopedia of Type Strains, Phase IV (KMG-IV): sequencing the most valuable type-strain genomes for metagenomic binning, comparative biology and taxonomic classification.</title>
        <authorList>
            <person name="Goeker M."/>
        </authorList>
    </citation>
    <scope>NUCLEOTIDE SEQUENCE [LARGE SCALE GENOMIC DNA]</scope>
    <source>
        <strain evidence="10 11">DSM 28650</strain>
    </source>
</reference>
<dbReference type="PROSITE" id="PS00211">
    <property type="entry name" value="ABC_TRANSPORTER_1"/>
    <property type="match status" value="1"/>
</dbReference>
<evidence type="ECO:0000256" key="2">
    <source>
        <dbReference type="ARBA" id="ARBA00022692"/>
    </source>
</evidence>
<dbReference type="EMBL" id="JAGGLL010000003">
    <property type="protein sequence ID" value="MBP2020808.1"/>
    <property type="molecule type" value="Genomic_DNA"/>
</dbReference>
<dbReference type="InterPro" id="IPR036640">
    <property type="entry name" value="ABC1_TM_sf"/>
</dbReference>
<proteinExistence type="predicted"/>
<name>A0ABS4JZ48_9CLOT</name>
<dbReference type="InterPro" id="IPR027417">
    <property type="entry name" value="P-loop_NTPase"/>
</dbReference>
<keyword evidence="5 7" id="KW-1133">Transmembrane helix</keyword>
<keyword evidence="3" id="KW-0547">Nucleotide-binding</keyword>
<dbReference type="Pfam" id="PF00664">
    <property type="entry name" value="ABC_membrane"/>
    <property type="match status" value="1"/>
</dbReference>
<evidence type="ECO:0000256" key="5">
    <source>
        <dbReference type="ARBA" id="ARBA00022989"/>
    </source>
</evidence>
<dbReference type="CDD" id="cd18542">
    <property type="entry name" value="ABC_6TM_YknU_like"/>
    <property type="match status" value="1"/>
</dbReference>
<dbReference type="SUPFAM" id="SSF52540">
    <property type="entry name" value="P-loop containing nucleoside triphosphate hydrolases"/>
    <property type="match status" value="1"/>
</dbReference>
<evidence type="ECO:0000313" key="11">
    <source>
        <dbReference type="Proteomes" id="UP001519308"/>
    </source>
</evidence>
<dbReference type="SMART" id="SM00382">
    <property type="entry name" value="AAA"/>
    <property type="match status" value="1"/>
</dbReference>
<dbReference type="RefSeq" id="WP_021281445.1">
    <property type="nucleotide sequence ID" value="NZ_JAGGLL010000003.1"/>
</dbReference>
<evidence type="ECO:0000259" key="9">
    <source>
        <dbReference type="PROSITE" id="PS50929"/>
    </source>
</evidence>
<feature type="domain" description="ABC transporter" evidence="8">
    <location>
        <begin position="332"/>
        <end position="565"/>
    </location>
</feature>
<feature type="transmembrane region" description="Helical" evidence="7">
    <location>
        <begin position="51"/>
        <end position="72"/>
    </location>
</feature>
<dbReference type="Gene3D" id="1.20.1560.10">
    <property type="entry name" value="ABC transporter type 1, transmembrane domain"/>
    <property type="match status" value="1"/>
</dbReference>
<sequence>MKRILSYTKNHKLLTFLGTLSMIIVIAVDLINPYLIKVFTDDIIMNGQYNLLSTVLLGIAGITLVKFIFGYLKEFLFDFLASKVAKELKQKVFNHIESLSFSYFDDMNTGELMSRVGEDVDNIWMVLGFGLRLFIENIVYFLLASILLIRINLLLTVIALITMPVIAFITIKLEKHLDKVFEKISDHTAQLNTTAQENIAGVKLVKAFAREKHEILKFLKFNSKNFDLNMERAKVWGKFYPIEEFLGNLSIVLVTCFGGILVIKGSMTVGTLLAFINYLWLLIWPMRMLGWLISLLSQSSASAKKIEKILEVKPAVKNSNNPINLENIEGNISFEQVFFSYKEKPVLKNINLDIKAGSTVAIMGTTGSGKSSLISLINRNYDIFKGSLKIDGVDIKDIDLTTLRKSVSIVPQDSFLFSDTIENNIRYGKADATLDEIKEACATACAEEFINELEEGYDTLIGERGVGLSGGQKQRLCIARALIRDCSILILDDSTSALDMETEYELLNNLYHSDKKVTTFIIAHRISAVKNADIIIYMEDGEIVEVGNHNSLLEQQGKYYEIYRTQFKDFLSLSEEEVS</sequence>
<dbReference type="InterPro" id="IPR003593">
    <property type="entry name" value="AAA+_ATPase"/>
</dbReference>
<keyword evidence="11" id="KW-1185">Reference proteome</keyword>
<dbReference type="InterPro" id="IPR017871">
    <property type="entry name" value="ABC_transporter-like_CS"/>
</dbReference>
<comment type="caution">
    <text evidence="10">The sequence shown here is derived from an EMBL/GenBank/DDBJ whole genome shotgun (WGS) entry which is preliminary data.</text>
</comment>
<gene>
    <name evidence="10" type="ORF">J2Z44_000592</name>
</gene>
<evidence type="ECO:0000259" key="8">
    <source>
        <dbReference type="PROSITE" id="PS50893"/>
    </source>
</evidence>
<evidence type="ECO:0000313" key="10">
    <source>
        <dbReference type="EMBL" id="MBP2020808.1"/>
    </source>
</evidence>
<accession>A0ABS4JZ48</accession>
<organism evidence="10 11">
    <name type="scientific">Clostridium punense</name>
    <dbReference type="NCBI Taxonomy" id="1054297"/>
    <lineage>
        <taxon>Bacteria</taxon>
        <taxon>Bacillati</taxon>
        <taxon>Bacillota</taxon>
        <taxon>Clostridia</taxon>
        <taxon>Eubacteriales</taxon>
        <taxon>Clostridiaceae</taxon>
        <taxon>Clostridium</taxon>
    </lineage>
</organism>
<dbReference type="InterPro" id="IPR003439">
    <property type="entry name" value="ABC_transporter-like_ATP-bd"/>
</dbReference>
<keyword evidence="2 7" id="KW-0812">Transmembrane</keyword>
<dbReference type="Proteomes" id="UP001519308">
    <property type="component" value="Unassembled WGS sequence"/>
</dbReference>
<dbReference type="PANTHER" id="PTHR43394">
    <property type="entry name" value="ATP-DEPENDENT PERMEASE MDL1, MITOCHONDRIAL"/>
    <property type="match status" value="1"/>
</dbReference>
<keyword evidence="6 7" id="KW-0472">Membrane</keyword>
<evidence type="ECO:0000256" key="1">
    <source>
        <dbReference type="ARBA" id="ARBA00004651"/>
    </source>
</evidence>
<dbReference type="Gene3D" id="3.40.50.300">
    <property type="entry name" value="P-loop containing nucleotide triphosphate hydrolases"/>
    <property type="match status" value="1"/>
</dbReference>
<dbReference type="PROSITE" id="PS50929">
    <property type="entry name" value="ABC_TM1F"/>
    <property type="match status" value="1"/>
</dbReference>
<feature type="transmembrane region" description="Helical" evidence="7">
    <location>
        <begin position="123"/>
        <end position="143"/>
    </location>
</feature>
<dbReference type="SUPFAM" id="SSF90123">
    <property type="entry name" value="ABC transporter transmembrane region"/>
    <property type="match status" value="1"/>
</dbReference>
<feature type="transmembrane region" description="Helical" evidence="7">
    <location>
        <begin position="149"/>
        <end position="171"/>
    </location>
</feature>
<feature type="transmembrane region" description="Helical" evidence="7">
    <location>
        <begin position="245"/>
        <end position="263"/>
    </location>
</feature>
<dbReference type="InterPro" id="IPR039421">
    <property type="entry name" value="Type_1_exporter"/>
</dbReference>
<evidence type="ECO:0000256" key="3">
    <source>
        <dbReference type="ARBA" id="ARBA00022741"/>
    </source>
</evidence>
<dbReference type="PANTHER" id="PTHR43394:SF1">
    <property type="entry name" value="ATP-BINDING CASSETTE SUB-FAMILY B MEMBER 10, MITOCHONDRIAL"/>
    <property type="match status" value="1"/>
</dbReference>
<feature type="transmembrane region" description="Helical" evidence="7">
    <location>
        <begin position="12"/>
        <end position="31"/>
    </location>
</feature>
<evidence type="ECO:0000256" key="4">
    <source>
        <dbReference type="ARBA" id="ARBA00022840"/>
    </source>
</evidence>
<keyword evidence="4 10" id="KW-0067">ATP-binding</keyword>
<evidence type="ECO:0000256" key="7">
    <source>
        <dbReference type="SAM" id="Phobius"/>
    </source>
</evidence>
<comment type="subcellular location">
    <subcellularLocation>
        <location evidence="1">Cell membrane</location>
        <topology evidence="1">Multi-pass membrane protein</topology>
    </subcellularLocation>
</comment>
<dbReference type="GO" id="GO:0005524">
    <property type="term" value="F:ATP binding"/>
    <property type="evidence" value="ECO:0007669"/>
    <property type="project" value="UniProtKB-KW"/>
</dbReference>
<dbReference type="Pfam" id="PF00005">
    <property type="entry name" value="ABC_tran"/>
    <property type="match status" value="1"/>
</dbReference>
<feature type="domain" description="ABC transmembrane type-1" evidence="9">
    <location>
        <begin position="16"/>
        <end position="298"/>
    </location>
</feature>
<evidence type="ECO:0000256" key="6">
    <source>
        <dbReference type="ARBA" id="ARBA00023136"/>
    </source>
</evidence>
<dbReference type="PROSITE" id="PS50893">
    <property type="entry name" value="ABC_TRANSPORTER_2"/>
    <property type="match status" value="1"/>
</dbReference>
<feature type="transmembrane region" description="Helical" evidence="7">
    <location>
        <begin position="275"/>
        <end position="296"/>
    </location>
</feature>